<evidence type="ECO:0000313" key="1">
    <source>
        <dbReference type="EMBL" id="KAJ2988801.1"/>
    </source>
</evidence>
<keyword evidence="2" id="KW-1185">Reference proteome</keyword>
<sequence>MSPRGDDEEPTWRMQPQIYPLGVVPSDEVLVISVYKHLLGNNWELRYKPAHDDPDQSDLPPSLTGNVIWLQRRKAFFRTHSNIREEDVYVANRITFLTWIQDRFKPQTVGIFGATQNLCFIVGNYVLWVDPSPAGLPPPSDINPSLDSGYYGGLYHAGMKMTGKGASKQAPHERRKGESALSDFAEFVEKQQALRYPGAKPTTSAQPATEYHEELDILDSLNFDESGPQVPLRELLLPATEHDEANGAKLAGHIAERLAEGHGEAMFDLGFENNGESMRLTRSEWDVALARLKDAAKKHHADCDVLLTRNVGGEAEASSESRDKDCTGKILIRQAPTTAEEVIETRIAVVGNVDAGKSSMLGVLVKGDLDDGRGKARVNLFRHKHEIETGRTSSVGMEIMGFDTFGNVITSDIPGRKLSWEEIGKRSAKVITFTDLAGHERYLRTTVFGLLSSSPNYCLLMVAANNGLIGMSKEHLGIALALNVPIMVVVTKIDICPPNILEQTIQQITKILKSPGAKKMPIFINNREECINTATQFVSQRICPIFQVSNVTGKNLDLVRAFLNILPHHGRYDSEAPFEFHINDTFSVPFVGTVVSGIVKSGVIHTGDSILIGPDSLGQFMQTSIRSIERKRISVPAASAGQSASFALKKIRRKDVRKGMVVLPKLDGQPAPKVYREFVAEVLILSHATTIKTKYQAMLHVGPVQQTCAIIDVDRPFIRTGDRATVAFRFVQRPEYLVPGDRLLFREGRTKGLGIVKSVGYDPKHPLMPKAAEDTSTGSEESKPSADQGVQAPPGVRVGA</sequence>
<dbReference type="EMBL" id="JAPDGR010000604">
    <property type="protein sequence ID" value="KAJ2988801.1"/>
    <property type="molecule type" value="Genomic_DNA"/>
</dbReference>
<accession>A0ACC1P9E9</accession>
<dbReference type="Proteomes" id="UP001143856">
    <property type="component" value="Unassembled WGS sequence"/>
</dbReference>
<protein>
    <submittedName>
        <fullName evidence="1">Uncharacterized protein</fullName>
    </submittedName>
</protein>
<gene>
    <name evidence="1" type="ORF">NUW58_g3787</name>
</gene>
<reference evidence="1" key="1">
    <citation type="submission" date="2022-10" db="EMBL/GenBank/DDBJ databases">
        <title>Genome Sequence of Xylaria curta.</title>
        <authorList>
            <person name="Buettner E."/>
        </authorList>
    </citation>
    <scope>NUCLEOTIDE SEQUENCE</scope>
    <source>
        <strain evidence="1">Babe10</strain>
    </source>
</reference>
<comment type="caution">
    <text evidence="1">The sequence shown here is derived from an EMBL/GenBank/DDBJ whole genome shotgun (WGS) entry which is preliminary data.</text>
</comment>
<organism evidence="1 2">
    <name type="scientific">Xylaria curta</name>
    <dbReference type="NCBI Taxonomy" id="42375"/>
    <lineage>
        <taxon>Eukaryota</taxon>
        <taxon>Fungi</taxon>
        <taxon>Dikarya</taxon>
        <taxon>Ascomycota</taxon>
        <taxon>Pezizomycotina</taxon>
        <taxon>Sordariomycetes</taxon>
        <taxon>Xylariomycetidae</taxon>
        <taxon>Xylariales</taxon>
        <taxon>Xylariaceae</taxon>
        <taxon>Xylaria</taxon>
    </lineage>
</organism>
<name>A0ACC1P9E9_9PEZI</name>
<evidence type="ECO:0000313" key="2">
    <source>
        <dbReference type="Proteomes" id="UP001143856"/>
    </source>
</evidence>
<proteinExistence type="predicted"/>